<gene>
    <name evidence="2" type="ORF">R3P38DRAFT_2542042</name>
</gene>
<sequence length="109" mass="12163">PSLPLPTASFLPSYPGCPLTWDPVTFWSTYPFNIHDPGSNYKPDYNLVSLSPPVIRSIRCLSTSKAPGTPCAWCATLPHEVEAIRDRTARTFKSSTEERLSPDQLRDNI</sequence>
<proteinExistence type="predicted"/>
<feature type="region of interest" description="Disordered" evidence="1">
    <location>
        <begin position="90"/>
        <end position="109"/>
    </location>
</feature>
<protein>
    <submittedName>
        <fullName evidence="2">Uncharacterized protein</fullName>
    </submittedName>
</protein>
<feature type="non-terminal residue" evidence="2">
    <location>
        <position position="1"/>
    </location>
</feature>
<dbReference type="Proteomes" id="UP001362999">
    <property type="component" value="Unassembled WGS sequence"/>
</dbReference>
<comment type="caution">
    <text evidence="2">The sequence shown here is derived from an EMBL/GenBank/DDBJ whole genome shotgun (WGS) entry which is preliminary data.</text>
</comment>
<evidence type="ECO:0000256" key="1">
    <source>
        <dbReference type="SAM" id="MobiDB-lite"/>
    </source>
</evidence>
<organism evidence="2 3">
    <name type="scientific">Favolaschia claudopus</name>
    <dbReference type="NCBI Taxonomy" id="2862362"/>
    <lineage>
        <taxon>Eukaryota</taxon>
        <taxon>Fungi</taxon>
        <taxon>Dikarya</taxon>
        <taxon>Basidiomycota</taxon>
        <taxon>Agaricomycotina</taxon>
        <taxon>Agaricomycetes</taxon>
        <taxon>Agaricomycetidae</taxon>
        <taxon>Agaricales</taxon>
        <taxon>Marasmiineae</taxon>
        <taxon>Mycenaceae</taxon>
        <taxon>Favolaschia</taxon>
    </lineage>
</organism>
<reference evidence="2 3" key="1">
    <citation type="journal article" date="2024" name="J Genomics">
        <title>Draft genome sequencing and assembly of Favolaschia claudopus CIRM-BRFM 2984 isolated from oak limbs.</title>
        <authorList>
            <person name="Navarro D."/>
            <person name="Drula E."/>
            <person name="Chaduli D."/>
            <person name="Cazenave R."/>
            <person name="Ahrendt S."/>
            <person name="Wang J."/>
            <person name="Lipzen A."/>
            <person name="Daum C."/>
            <person name="Barry K."/>
            <person name="Grigoriev I.V."/>
            <person name="Favel A."/>
            <person name="Rosso M.N."/>
            <person name="Martin F."/>
        </authorList>
    </citation>
    <scope>NUCLEOTIDE SEQUENCE [LARGE SCALE GENOMIC DNA]</scope>
    <source>
        <strain evidence="2 3">CIRM-BRFM 2984</strain>
    </source>
</reference>
<evidence type="ECO:0000313" key="2">
    <source>
        <dbReference type="EMBL" id="KAK7016511.1"/>
    </source>
</evidence>
<keyword evidence="3" id="KW-1185">Reference proteome</keyword>
<accession>A0AAW0AVH8</accession>
<name>A0AAW0AVH8_9AGAR</name>
<dbReference type="AlphaFoldDB" id="A0AAW0AVH8"/>
<evidence type="ECO:0000313" key="3">
    <source>
        <dbReference type="Proteomes" id="UP001362999"/>
    </source>
</evidence>
<dbReference type="EMBL" id="JAWWNJ010000050">
    <property type="protein sequence ID" value="KAK7016511.1"/>
    <property type="molecule type" value="Genomic_DNA"/>
</dbReference>